<dbReference type="GO" id="GO:0043130">
    <property type="term" value="F:ubiquitin binding"/>
    <property type="evidence" value="ECO:0007669"/>
    <property type="project" value="InterPro"/>
</dbReference>
<feature type="compositionally biased region" description="Polar residues" evidence="1">
    <location>
        <begin position="1"/>
        <end position="14"/>
    </location>
</feature>
<feature type="region of interest" description="Disordered" evidence="1">
    <location>
        <begin position="231"/>
        <end position="294"/>
    </location>
</feature>
<accession>A0A5B0ML22</accession>
<feature type="compositionally biased region" description="Low complexity" evidence="1">
    <location>
        <begin position="231"/>
        <end position="251"/>
    </location>
</feature>
<feature type="compositionally biased region" description="Basic and acidic residues" evidence="1">
    <location>
        <begin position="67"/>
        <end position="95"/>
    </location>
</feature>
<feature type="region of interest" description="Disordered" evidence="1">
    <location>
        <begin position="1"/>
        <end position="168"/>
    </location>
</feature>
<evidence type="ECO:0000313" key="4">
    <source>
        <dbReference type="EMBL" id="KAA1118569.1"/>
    </source>
</evidence>
<dbReference type="PROSITE" id="PS51140">
    <property type="entry name" value="CUE"/>
    <property type="match status" value="1"/>
</dbReference>
<dbReference type="AlphaFoldDB" id="A0A5B0ML22"/>
<feature type="compositionally biased region" description="Polar residues" evidence="1">
    <location>
        <begin position="135"/>
        <end position="156"/>
    </location>
</feature>
<sequence>MNSTEPTQETSPAKQQELENAEGTGLTNNQLKEAGEQSGTKDHHPADRNVEAESEREAVIEGGAGKEQGEGLVKDKELPKMKEEEVEEAKEKEPELDLSQQPEEPDTEKLPSPEEKVREPQENRPQQENQVPPIESQTNPNDRPSATTEQNLAQDPNRSDHEQADQFSPQVQELLAIFPQIQPSILEDVLAAHGNVVSACISDLLAISDPTYKPSAQESLVQSDEELARQLSLQESQQQQGSQEQQQISNLPYQPRIKRNTPPNRSFVRPGPAQPVEQASADPIGGQPGLSSGGKDEIQKIAEEIGKLAETGKKTMSMWLEKAKAKMQEIQLPNQPPSQAESLEGGYEHVSRPSSSNPVSPNPANHPNPSAPSTTKNSRITPALPHASRYANTNRTNPSTQSSARTLGGPVMSSHHGSSETPRAVGEGYQVEDSHPSSTPHDRERLAGSKADASVPALAKIPSAQSSAILPQHHQAKVRDDDEESLEYTRNPFEDDD</sequence>
<evidence type="ECO:0000256" key="1">
    <source>
        <dbReference type="SAM" id="MobiDB-lite"/>
    </source>
</evidence>
<evidence type="ECO:0000313" key="6">
    <source>
        <dbReference type="Proteomes" id="UP000325313"/>
    </source>
</evidence>
<feature type="compositionally biased region" description="Basic and acidic residues" evidence="1">
    <location>
        <begin position="107"/>
        <end position="122"/>
    </location>
</feature>
<feature type="compositionally biased region" description="Pro residues" evidence="1">
    <location>
        <begin position="360"/>
        <end position="370"/>
    </location>
</feature>
<dbReference type="Proteomes" id="UP000325313">
    <property type="component" value="Unassembled WGS sequence"/>
</dbReference>
<name>A0A5B0ML22_PUCGR</name>
<dbReference type="EMBL" id="VSWC01000145">
    <property type="protein sequence ID" value="KAA1076973.1"/>
    <property type="molecule type" value="Genomic_DNA"/>
</dbReference>
<comment type="caution">
    <text evidence="3">The sequence shown here is derived from an EMBL/GenBank/DDBJ whole genome shotgun (WGS) entry which is preliminary data.</text>
</comment>
<feature type="region of interest" description="Disordered" evidence="1">
    <location>
        <begin position="327"/>
        <end position="497"/>
    </location>
</feature>
<dbReference type="PANTHER" id="PTHR16461:SF5">
    <property type="entry name" value="TOLL-INTERACTING PROTEIN"/>
    <property type="match status" value="1"/>
</dbReference>
<dbReference type="SUPFAM" id="SSF46934">
    <property type="entry name" value="UBA-like"/>
    <property type="match status" value="1"/>
</dbReference>
<evidence type="ECO:0000313" key="5">
    <source>
        <dbReference type="Proteomes" id="UP000324748"/>
    </source>
</evidence>
<evidence type="ECO:0000259" key="2">
    <source>
        <dbReference type="PROSITE" id="PS51140"/>
    </source>
</evidence>
<dbReference type="SMART" id="SM00546">
    <property type="entry name" value="CUE"/>
    <property type="match status" value="1"/>
</dbReference>
<dbReference type="GO" id="GO:0005737">
    <property type="term" value="C:cytoplasm"/>
    <property type="evidence" value="ECO:0007669"/>
    <property type="project" value="TreeGrafter"/>
</dbReference>
<evidence type="ECO:0000313" key="3">
    <source>
        <dbReference type="EMBL" id="KAA1076973.1"/>
    </source>
</evidence>
<dbReference type="PANTHER" id="PTHR16461">
    <property type="entry name" value="TOLL-INTERACTING PROTEIN"/>
    <property type="match status" value="1"/>
</dbReference>
<feature type="compositionally biased region" description="Low complexity" evidence="1">
    <location>
        <begin position="123"/>
        <end position="133"/>
    </location>
</feature>
<proteinExistence type="predicted"/>
<dbReference type="CDD" id="cd14279">
    <property type="entry name" value="CUE"/>
    <property type="match status" value="1"/>
</dbReference>
<feature type="compositionally biased region" description="Polar residues" evidence="1">
    <location>
        <begin position="390"/>
        <end position="405"/>
    </location>
</feature>
<feature type="compositionally biased region" description="Basic and acidic residues" evidence="1">
    <location>
        <begin position="33"/>
        <end position="59"/>
    </location>
</feature>
<reference evidence="5 6" key="1">
    <citation type="submission" date="2019-05" db="EMBL/GenBank/DDBJ databases">
        <title>Emergence of the Ug99 lineage of the wheat stem rust pathogen through somatic hybridization.</title>
        <authorList>
            <person name="Li F."/>
            <person name="Upadhyaya N.M."/>
            <person name="Sperschneider J."/>
            <person name="Matny O."/>
            <person name="Nguyen-Phuc H."/>
            <person name="Mago R."/>
            <person name="Raley C."/>
            <person name="Miller M.E."/>
            <person name="Silverstein K.A.T."/>
            <person name="Henningsen E."/>
            <person name="Hirsch C.D."/>
            <person name="Visser B."/>
            <person name="Pretorius Z.A."/>
            <person name="Steffenson B.J."/>
            <person name="Schwessinger B."/>
            <person name="Dodds P.N."/>
            <person name="Figueroa M."/>
        </authorList>
    </citation>
    <scope>NUCLEOTIDE SEQUENCE [LARGE SCALE GENOMIC DNA]</scope>
    <source>
        <strain evidence="3">21-0</strain>
        <strain evidence="4 6">Ug99</strain>
    </source>
</reference>
<dbReference type="OrthoDB" id="9942608at2759"/>
<dbReference type="InterPro" id="IPR009060">
    <property type="entry name" value="UBA-like_sf"/>
</dbReference>
<organism evidence="3 5">
    <name type="scientific">Puccinia graminis f. sp. tritici</name>
    <dbReference type="NCBI Taxonomy" id="56615"/>
    <lineage>
        <taxon>Eukaryota</taxon>
        <taxon>Fungi</taxon>
        <taxon>Dikarya</taxon>
        <taxon>Basidiomycota</taxon>
        <taxon>Pucciniomycotina</taxon>
        <taxon>Pucciniomycetes</taxon>
        <taxon>Pucciniales</taxon>
        <taxon>Pucciniaceae</taxon>
        <taxon>Puccinia</taxon>
    </lineage>
</organism>
<dbReference type="Gene3D" id="1.10.8.10">
    <property type="entry name" value="DNA helicase RuvA subunit, C-terminal domain"/>
    <property type="match status" value="1"/>
</dbReference>
<protein>
    <recommendedName>
        <fullName evidence="2">CUE domain-containing protein</fullName>
    </recommendedName>
</protein>
<dbReference type="GO" id="GO:0006511">
    <property type="term" value="P:ubiquitin-dependent protein catabolic process"/>
    <property type="evidence" value="ECO:0007669"/>
    <property type="project" value="TreeGrafter"/>
</dbReference>
<dbReference type="GO" id="GO:0031624">
    <property type="term" value="F:ubiquitin conjugating enzyme binding"/>
    <property type="evidence" value="ECO:0007669"/>
    <property type="project" value="TreeGrafter"/>
</dbReference>
<dbReference type="EMBL" id="VDEP01000247">
    <property type="protein sequence ID" value="KAA1118569.1"/>
    <property type="molecule type" value="Genomic_DNA"/>
</dbReference>
<gene>
    <name evidence="3" type="ORF">PGT21_025778</name>
    <name evidence="4" type="ORF">PGTUg99_009654</name>
</gene>
<feature type="compositionally biased region" description="Polar residues" evidence="1">
    <location>
        <begin position="331"/>
        <end position="341"/>
    </location>
</feature>
<feature type="compositionally biased region" description="Basic and acidic residues" evidence="1">
    <location>
        <begin position="432"/>
        <end position="447"/>
    </location>
</feature>
<dbReference type="Pfam" id="PF02845">
    <property type="entry name" value="CUE"/>
    <property type="match status" value="1"/>
</dbReference>
<dbReference type="Proteomes" id="UP000324748">
    <property type="component" value="Unassembled WGS sequence"/>
</dbReference>
<dbReference type="InterPro" id="IPR003892">
    <property type="entry name" value="CUE"/>
</dbReference>
<keyword evidence="5" id="KW-1185">Reference proteome</keyword>
<feature type="domain" description="CUE" evidence="2">
    <location>
        <begin position="166"/>
        <end position="209"/>
    </location>
</feature>